<feature type="domain" description="RRM" evidence="9">
    <location>
        <begin position="199"/>
        <end position="306"/>
    </location>
</feature>
<dbReference type="STRING" id="7375.A0A0L0CGI0"/>
<dbReference type="SMART" id="SM00356">
    <property type="entry name" value="ZnF_C3H1"/>
    <property type="match status" value="2"/>
</dbReference>
<dbReference type="OrthoDB" id="75923at2759"/>
<dbReference type="PANTHER" id="PTHR12620">
    <property type="entry name" value="U2 SNRNP AUXILIARY FACTOR, SMALL SUBUNIT"/>
    <property type="match status" value="1"/>
</dbReference>
<keyword evidence="2" id="KW-0677">Repeat</keyword>
<evidence type="ECO:0000259" key="9">
    <source>
        <dbReference type="PROSITE" id="PS50102"/>
    </source>
</evidence>
<evidence type="ECO:0000256" key="4">
    <source>
        <dbReference type="ARBA" id="ARBA00022833"/>
    </source>
</evidence>
<evidence type="ECO:0000256" key="5">
    <source>
        <dbReference type="ARBA" id="ARBA00022884"/>
    </source>
</evidence>
<dbReference type="EMBL" id="JRES01000438">
    <property type="protein sequence ID" value="KNC31317.1"/>
    <property type="molecule type" value="Genomic_DNA"/>
</dbReference>
<dbReference type="OMA" id="RKCPKGN"/>
<proteinExistence type="predicted"/>
<feature type="zinc finger region" description="C3H1-type" evidence="7">
    <location>
        <begin position="167"/>
        <end position="195"/>
    </location>
</feature>
<dbReference type="InterPro" id="IPR035979">
    <property type="entry name" value="RBD_domain_sf"/>
</dbReference>
<gene>
    <name evidence="11" type="ORF">FF38_14302</name>
</gene>
<feature type="domain" description="C3H1-type" evidence="10">
    <location>
        <begin position="167"/>
        <end position="195"/>
    </location>
</feature>
<dbReference type="Pfam" id="PF00076">
    <property type="entry name" value="RRM_1"/>
    <property type="match status" value="1"/>
</dbReference>
<dbReference type="InterPro" id="IPR000504">
    <property type="entry name" value="RRM_dom"/>
</dbReference>
<dbReference type="Gene3D" id="3.30.70.330">
    <property type="match status" value="1"/>
</dbReference>
<evidence type="ECO:0000259" key="10">
    <source>
        <dbReference type="PROSITE" id="PS50103"/>
    </source>
</evidence>
<evidence type="ECO:0000313" key="12">
    <source>
        <dbReference type="Proteomes" id="UP000037069"/>
    </source>
</evidence>
<keyword evidence="3 7" id="KW-0863">Zinc-finger</keyword>
<dbReference type="PROSITE" id="PS50103">
    <property type="entry name" value="ZF_C3H1"/>
    <property type="match status" value="1"/>
</dbReference>
<dbReference type="PRINTS" id="PR01848">
    <property type="entry name" value="U2AUXFACTOR"/>
</dbReference>
<dbReference type="Pfam" id="PF00642">
    <property type="entry name" value="zf-CCCH"/>
    <property type="match status" value="1"/>
</dbReference>
<feature type="region of interest" description="Disordered" evidence="8">
    <location>
        <begin position="21"/>
        <end position="67"/>
    </location>
</feature>
<dbReference type="Gene3D" id="2.30.30.1190">
    <property type="match status" value="1"/>
</dbReference>
<dbReference type="GO" id="GO:0089701">
    <property type="term" value="C:U2AF complex"/>
    <property type="evidence" value="ECO:0007669"/>
    <property type="project" value="InterPro"/>
</dbReference>
<feature type="region of interest" description="Disordered" evidence="8">
    <location>
        <begin position="353"/>
        <end position="374"/>
    </location>
</feature>
<dbReference type="AlphaFoldDB" id="A0A0L0CGI0"/>
<dbReference type="GO" id="GO:0000398">
    <property type="term" value="P:mRNA splicing, via spliceosome"/>
    <property type="evidence" value="ECO:0007669"/>
    <property type="project" value="InterPro"/>
</dbReference>
<dbReference type="PROSITE" id="PS50102">
    <property type="entry name" value="RRM"/>
    <property type="match status" value="1"/>
</dbReference>
<dbReference type="SUPFAM" id="SSF54928">
    <property type="entry name" value="RNA-binding domain, RBD"/>
    <property type="match status" value="1"/>
</dbReference>
<feature type="compositionally biased region" description="Basic and acidic residues" evidence="8">
    <location>
        <begin position="29"/>
        <end position="54"/>
    </location>
</feature>
<name>A0A0L0CGI0_LUCCU</name>
<evidence type="ECO:0000256" key="1">
    <source>
        <dbReference type="ARBA" id="ARBA00022723"/>
    </source>
</evidence>
<dbReference type="GO" id="GO:0008270">
    <property type="term" value="F:zinc ion binding"/>
    <property type="evidence" value="ECO:0007669"/>
    <property type="project" value="UniProtKB-KW"/>
</dbReference>
<dbReference type="GO" id="GO:0003723">
    <property type="term" value="F:RNA binding"/>
    <property type="evidence" value="ECO:0007669"/>
    <property type="project" value="UniProtKB-UniRule"/>
</dbReference>
<feature type="region of interest" description="Disordered" evidence="8">
    <location>
        <begin position="403"/>
        <end position="517"/>
    </location>
</feature>
<evidence type="ECO:0000256" key="7">
    <source>
        <dbReference type="PROSITE-ProRule" id="PRU00723"/>
    </source>
</evidence>
<keyword evidence="4 7" id="KW-0862">Zinc</keyword>
<evidence type="ECO:0000256" key="2">
    <source>
        <dbReference type="ARBA" id="ARBA00022737"/>
    </source>
</evidence>
<evidence type="ECO:0000256" key="3">
    <source>
        <dbReference type="ARBA" id="ARBA00022771"/>
    </source>
</evidence>
<evidence type="ECO:0000313" key="11">
    <source>
        <dbReference type="EMBL" id="KNC31317.1"/>
    </source>
</evidence>
<protein>
    <submittedName>
        <fullName evidence="11">Uncharacterized protein</fullName>
    </submittedName>
</protein>
<keyword evidence="12" id="KW-1185">Reference proteome</keyword>
<feature type="compositionally biased region" description="Basic residues" evidence="8">
    <location>
        <begin position="483"/>
        <end position="503"/>
    </location>
</feature>
<sequence>MEQTTNRRRDWRKLVKKLQRKRRRQKFAQQRDKNLEEAELEKLKDPLYKTKMEQQEQLEQQQQREEASERQLQEELWLRRELLAQEQFKRDELKRQEEEAKLIAELIKKEEELKRQEEVRRKKREELNLRAEREAKEFEDLMLCMQQYLEDSSMKTPERLDRCMETKSGEKPCEFFLKTNSCRFGSVCSFNHKRPLLAKTLLIRHFFQHPLLEQQKHEEYSRSDSELELSERDLRDAYDEFCGDVWPVLEEFGTIVNFRAVRNVQSHFRGNVFVEYADKRSALKAFMNLHNRYYASKRLNVEFSNIRAWRTGVCGLSLGRKCPKGVECNFFHFMKNKDNKYNKHILNREIKTPRVTPVSTRRQETPLISSSGWSTVDSRKSQKIYSRNWRWSESPEIELKSKTELHTTHGHSSSSKGNHSSHKNSRSKSPNSYSSHKKSRSKSPDSHYNKNSKRSAAVSTKSNREEKSPKSRSRSPYYERRKTERKKARNKSPDSRHKRHKSKSPAEKYKTKSKRYN</sequence>
<reference evidence="11 12" key="1">
    <citation type="journal article" date="2015" name="Nat. Commun.">
        <title>Lucilia cuprina genome unlocks parasitic fly biology to underpin future interventions.</title>
        <authorList>
            <person name="Anstead C.A."/>
            <person name="Korhonen P.K."/>
            <person name="Young N.D."/>
            <person name="Hall R.S."/>
            <person name="Jex A.R."/>
            <person name="Murali S.C."/>
            <person name="Hughes D.S."/>
            <person name="Lee S.F."/>
            <person name="Perry T."/>
            <person name="Stroehlein A.J."/>
            <person name="Ansell B.R."/>
            <person name="Breugelmans B."/>
            <person name="Hofmann A."/>
            <person name="Qu J."/>
            <person name="Dugan S."/>
            <person name="Lee S.L."/>
            <person name="Chao H."/>
            <person name="Dinh H."/>
            <person name="Han Y."/>
            <person name="Doddapaneni H.V."/>
            <person name="Worley K.C."/>
            <person name="Muzny D.M."/>
            <person name="Ioannidis P."/>
            <person name="Waterhouse R.M."/>
            <person name="Zdobnov E.M."/>
            <person name="James P.J."/>
            <person name="Bagnall N.H."/>
            <person name="Kotze A.C."/>
            <person name="Gibbs R.A."/>
            <person name="Richards S."/>
            <person name="Batterham P."/>
            <person name="Gasser R.B."/>
        </authorList>
    </citation>
    <scope>NUCLEOTIDE SEQUENCE [LARGE SCALE GENOMIC DNA]</scope>
    <source>
        <strain evidence="11 12">LS</strain>
        <tissue evidence="11">Full body</tissue>
    </source>
</reference>
<organism evidence="11 12">
    <name type="scientific">Lucilia cuprina</name>
    <name type="common">Green bottle fly</name>
    <name type="synonym">Australian sheep blowfly</name>
    <dbReference type="NCBI Taxonomy" id="7375"/>
    <lineage>
        <taxon>Eukaryota</taxon>
        <taxon>Metazoa</taxon>
        <taxon>Ecdysozoa</taxon>
        <taxon>Arthropoda</taxon>
        <taxon>Hexapoda</taxon>
        <taxon>Insecta</taxon>
        <taxon>Pterygota</taxon>
        <taxon>Neoptera</taxon>
        <taxon>Endopterygota</taxon>
        <taxon>Diptera</taxon>
        <taxon>Brachycera</taxon>
        <taxon>Muscomorpha</taxon>
        <taxon>Oestroidea</taxon>
        <taxon>Calliphoridae</taxon>
        <taxon>Luciliinae</taxon>
        <taxon>Lucilia</taxon>
    </lineage>
</organism>
<dbReference type="InterPro" id="IPR009145">
    <property type="entry name" value="U2AF_small"/>
</dbReference>
<dbReference type="InterPro" id="IPR000571">
    <property type="entry name" value="Znf_CCCH"/>
</dbReference>
<evidence type="ECO:0000256" key="8">
    <source>
        <dbReference type="SAM" id="MobiDB-lite"/>
    </source>
</evidence>
<evidence type="ECO:0000256" key="6">
    <source>
        <dbReference type="PROSITE-ProRule" id="PRU00176"/>
    </source>
</evidence>
<accession>A0A0L0CGI0</accession>
<dbReference type="Proteomes" id="UP000037069">
    <property type="component" value="Unassembled WGS sequence"/>
</dbReference>
<keyword evidence="5 6" id="KW-0694">RNA-binding</keyword>
<keyword evidence="1 7" id="KW-0479">Metal-binding</keyword>
<dbReference type="InterPro" id="IPR012677">
    <property type="entry name" value="Nucleotide-bd_a/b_plait_sf"/>
</dbReference>
<comment type="caution">
    <text evidence="11">The sequence shown here is derived from an EMBL/GenBank/DDBJ whole genome shotgun (WGS) entry which is preliminary data.</text>
</comment>